<reference evidence="1" key="1">
    <citation type="journal article" date="2020" name="Nature">
        <title>Giant virus diversity and host interactions through global metagenomics.</title>
        <authorList>
            <person name="Schulz F."/>
            <person name="Roux S."/>
            <person name="Paez-Espino D."/>
            <person name="Jungbluth S."/>
            <person name="Walsh D.A."/>
            <person name="Denef V.J."/>
            <person name="McMahon K.D."/>
            <person name="Konstantinidis K.T."/>
            <person name="Eloe-Fadrosh E.A."/>
            <person name="Kyrpides N.C."/>
            <person name="Woyke T."/>
        </authorList>
    </citation>
    <scope>NUCLEOTIDE SEQUENCE</scope>
    <source>
        <strain evidence="1">GVMAG-M-3300021185-45</strain>
    </source>
</reference>
<dbReference type="AlphaFoldDB" id="A0A6C0CJJ9"/>
<proteinExistence type="predicted"/>
<organism evidence="1">
    <name type="scientific">viral metagenome</name>
    <dbReference type="NCBI Taxonomy" id="1070528"/>
    <lineage>
        <taxon>unclassified sequences</taxon>
        <taxon>metagenomes</taxon>
        <taxon>organismal metagenomes</taxon>
    </lineage>
</organism>
<protein>
    <submittedName>
        <fullName evidence="1">Uncharacterized protein</fullName>
    </submittedName>
</protein>
<name>A0A6C0CJJ9_9ZZZZ</name>
<accession>A0A6C0CJJ9</accession>
<dbReference type="EMBL" id="MN739427">
    <property type="protein sequence ID" value="QHT04367.1"/>
    <property type="molecule type" value="Genomic_DNA"/>
</dbReference>
<evidence type="ECO:0000313" key="1">
    <source>
        <dbReference type="EMBL" id="QHT04367.1"/>
    </source>
</evidence>
<sequence>MGNLIAKSTTIANQDIYITCLDKMEKGYANPHYHTTTCKKCKLNIHYNFTNTNLICEDNCFNCENIDNHYIIDILPSVPLSS</sequence>